<dbReference type="SUPFAM" id="SSF103473">
    <property type="entry name" value="MFS general substrate transporter"/>
    <property type="match status" value="1"/>
</dbReference>
<evidence type="ECO:0000256" key="4">
    <source>
        <dbReference type="ARBA" id="ARBA00022475"/>
    </source>
</evidence>
<evidence type="ECO:0000256" key="1">
    <source>
        <dbReference type="ARBA" id="ARBA00004651"/>
    </source>
</evidence>
<dbReference type="CDD" id="cd17369">
    <property type="entry name" value="MFS_ShiA_like"/>
    <property type="match status" value="1"/>
</dbReference>
<dbReference type="GO" id="GO:0015293">
    <property type="term" value="F:symporter activity"/>
    <property type="evidence" value="ECO:0007669"/>
    <property type="project" value="UniProtKB-KW"/>
</dbReference>
<accession>A0A537IR52</accession>
<evidence type="ECO:0000256" key="10">
    <source>
        <dbReference type="ARBA" id="ARBA00039918"/>
    </source>
</evidence>
<feature type="transmembrane region" description="Helical" evidence="11">
    <location>
        <begin position="186"/>
        <end position="205"/>
    </location>
</feature>
<dbReference type="PROSITE" id="PS50850">
    <property type="entry name" value="MFS"/>
    <property type="match status" value="1"/>
</dbReference>
<comment type="subcellular location">
    <subcellularLocation>
        <location evidence="1">Cell membrane</location>
        <topology evidence="1">Multi-pass membrane protein</topology>
    </subcellularLocation>
</comment>
<gene>
    <name evidence="13" type="ORF">E6H05_08915</name>
</gene>
<comment type="similarity">
    <text evidence="2">Belongs to the major facilitator superfamily. Metabolite:H+ Symporter (MHS) family (TC 2.A.1.6) family.</text>
</comment>
<feature type="transmembrane region" description="Helical" evidence="11">
    <location>
        <begin position="384"/>
        <end position="401"/>
    </location>
</feature>
<dbReference type="PANTHER" id="PTHR43045:SF7">
    <property type="entry name" value="MAJOR FACILITATOR SUPERFAMILY TRANSPORTER"/>
    <property type="match status" value="1"/>
</dbReference>
<proteinExistence type="inferred from homology"/>
<dbReference type="AlphaFoldDB" id="A0A537IR52"/>
<keyword evidence="6" id="KW-0769">Symport</keyword>
<organism evidence="13 14">
    <name type="scientific">Candidatus Segetimicrobium genomatis</name>
    <dbReference type="NCBI Taxonomy" id="2569760"/>
    <lineage>
        <taxon>Bacteria</taxon>
        <taxon>Bacillati</taxon>
        <taxon>Candidatus Sysuimicrobiota</taxon>
        <taxon>Candidatus Sysuimicrobiia</taxon>
        <taxon>Candidatus Sysuimicrobiales</taxon>
        <taxon>Candidatus Segetimicrobiaceae</taxon>
        <taxon>Candidatus Segetimicrobium</taxon>
    </lineage>
</organism>
<dbReference type="FunFam" id="1.20.1250.20:FF:000001">
    <property type="entry name" value="Dicarboxylate MFS transporter"/>
    <property type="match status" value="1"/>
</dbReference>
<feature type="transmembrane region" description="Helical" evidence="11">
    <location>
        <begin position="407"/>
        <end position="426"/>
    </location>
</feature>
<dbReference type="InterPro" id="IPR005829">
    <property type="entry name" value="Sugar_transporter_CS"/>
</dbReference>
<evidence type="ECO:0000256" key="7">
    <source>
        <dbReference type="ARBA" id="ARBA00022989"/>
    </source>
</evidence>
<evidence type="ECO:0000313" key="13">
    <source>
        <dbReference type="EMBL" id="TMI73823.1"/>
    </source>
</evidence>
<name>A0A537IR52_9BACT</name>
<evidence type="ECO:0000256" key="5">
    <source>
        <dbReference type="ARBA" id="ARBA00022692"/>
    </source>
</evidence>
<dbReference type="InterPro" id="IPR036259">
    <property type="entry name" value="MFS_trans_sf"/>
</dbReference>
<feature type="transmembrane region" description="Helical" evidence="11">
    <location>
        <begin position="85"/>
        <end position="104"/>
    </location>
</feature>
<evidence type="ECO:0000259" key="12">
    <source>
        <dbReference type="PROSITE" id="PS50850"/>
    </source>
</evidence>
<dbReference type="PANTHER" id="PTHR43045">
    <property type="entry name" value="SHIKIMATE TRANSPORTER"/>
    <property type="match status" value="1"/>
</dbReference>
<sequence>MVTQAVSQRYLRLVLVASAVGTVIEWYDFYIFGSLARVLSQQFFSKANPVAAFLETVALFTIGFLIRPLGALIFGRIGDVIGRKYTFLITLTGMGLSTALIGFIPTYAQIGLLAAMLLFGLRLIQGLTLGGEYGGAITYVAEHTPDKRRGYYTGYLQTSPTIGLLLSLIVVVGTRLALGDQAFNAWGWRIPFVLSLVLVVISFYIRLRLQETPIFTEMKAKRQTATNPWREAFLSANIKYVLIAAVVVIGQGVVWYSSQFWALFFLQTVQKLDVVTSSTIVGIALLLAAPFFVILGSLSDRIGRKPIILGGMALAAITYFPIYSALGRVALPGNVNYPLAVFLVWILVLYVAMVYGPIAAFLAEYFPARIRYTSVSVPYHIGNGWGGGLVPFITSAAYAHTHSLGSALVYPIVVPAVAFVISLFLMPQTHMRTMWAKPAPAPAMGGER</sequence>
<feature type="transmembrane region" description="Helical" evidence="11">
    <location>
        <begin position="152"/>
        <end position="174"/>
    </location>
</feature>
<protein>
    <recommendedName>
        <fullName evidence="10">Putative proline/betaine transporter</fullName>
    </recommendedName>
</protein>
<keyword evidence="8 11" id="KW-0472">Membrane</keyword>
<keyword evidence="4" id="KW-1003">Cell membrane</keyword>
<keyword evidence="3" id="KW-0813">Transport</keyword>
<comment type="caution">
    <text evidence="13">The sequence shown here is derived from an EMBL/GenBank/DDBJ whole genome shotgun (WGS) entry which is preliminary data.</text>
</comment>
<dbReference type="InterPro" id="IPR020846">
    <property type="entry name" value="MFS_dom"/>
</dbReference>
<evidence type="ECO:0000313" key="14">
    <source>
        <dbReference type="Proteomes" id="UP000318834"/>
    </source>
</evidence>
<evidence type="ECO:0000256" key="6">
    <source>
        <dbReference type="ARBA" id="ARBA00022847"/>
    </source>
</evidence>
<evidence type="ECO:0000256" key="3">
    <source>
        <dbReference type="ARBA" id="ARBA00022448"/>
    </source>
</evidence>
<feature type="domain" description="Major facilitator superfamily (MFS) profile" evidence="12">
    <location>
        <begin position="14"/>
        <end position="430"/>
    </location>
</feature>
<feature type="transmembrane region" description="Helical" evidence="11">
    <location>
        <begin position="274"/>
        <end position="295"/>
    </location>
</feature>
<dbReference type="GO" id="GO:0005886">
    <property type="term" value="C:plasma membrane"/>
    <property type="evidence" value="ECO:0007669"/>
    <property type="project" value="UniProtKB-SubCell"/>
</dbReference>
<dbReference type="InterPro" id="IPR005828">
    <property type="entry name" value="MFS_sugar_transport-like"/>
</dbReference>
<feature type="transmembrane region" description="Helical" evidence="11">
    <location>
        <begin position="307"/>
        <end position="326"/>
    </location>
</feature>
<feature type="transmembrane region" description="Helical" evidence="11">
    <location>
        <begin position="52"/>
        <end position="73"/>
    </location>
</feature>
<evidence type="ECO:0000256" key="8">
    <source>
        <dbReference type="ARBA" id="ARBA00023136"/>
    </source>
</evidence>
<evidence type="ECO:0000256" key="11">
    <source>
        <dbReference type="SAM" id="Phobius"/>
    </source>
</evidence>
<feature type="transmembrane region" description="Helical" evidence="11">
    <location>
        <begin position="338"/>
        <end position="363"/>
    </location>
</feature>
<dbReference type="PROSITE" id="PS00217">
    <property type="entry name" value="SUGAR_TRANSPORT_2"/>
    <property type="match status" value="1"/>
</dbReference>
<evidence type="ECO:0000256" key="9">
    <source>
        <dbReference type="ARBA" id="ARBA00037295"/>
    </source>
</evidence>
<dbReference type="EMBL" id="VBAP01000065">
    <property type="protein sequence ID" value="TMI73823.1"/>
    <property type="molecule type" value="Genomic_DNA"/>
</dbReference>
<dbReference type="Pfam" id="PF00083">
    <property type="entry name" value="Sugar_tr"/>
    <property type="match status" value="1"/>
</dbReference>
<feature type="transmembrane region" description="Helical" evidence="11">
    <location>
        <begin position="110"/>
        <end position="131"/>
    </location>
</feature>
<keyword evidence="5 11" id="KW-0812">Transmembrane</keyword>
<feature type="transmembrane region" description="Helical" evidence="11">
    <location>
        <begin position="240"/>
        <end position="262"/>
    </location>
</feature>
<dbReference type="Gene3D" id="1.20.1250.20">
    <property type="entry name" value="MFS general substrate transporter like domains"/>
    <property type="match status" value="2"/>
</dbReference>
<evidence type="ECO:0000256" key="2">
    <source>
        <dbReference type="ARBA" id="ARBA00008240"/>
    </source>
</evidence>
<comment type="function">
    <text evidence="9">May be a proton symporter involved in the uptake of osmolytes such as proline and glycine betaine.</text>
</comment>
<dbReference type="Proteomes" id="UP000318834">
    <property type="component" value="Unassembled WGS sequence"/>
</dbReference>
<feature type="transmembrane region" description="Helical" evidence="11">
    <location>
        <begin position="12"/>
        <end position="32"/>
    </location>
</feature>
<reference evidence="13 14" key="1">
    <citation type="journal article" date="2019" name="Nat. Microbiol.">
        <title>Mediterranean grassland soil C-N compound turnover is dependent on rainfall and depth, and is mediated by genomically divergent microorganisms.</title>
        <authorList>
            <person name="Diamond S."/>
            <person name="Andeer P.F."/>
            <person name="Li Z."/>
            <person name="Crits-Christoph A."/>
            <person name="Burstein D."/>
            <person name="Anantharaman K."/>
            <person name="Lane K.R."/>
            <person name="Thomas B.C."/>
            <person name="Pan C."/>
            <person name="Northen T.R."/>
            <person name="Banfield J.F."/>
        </authorList>
    </citation>
    <scope>NUCLEOTIDE SEQUENCE [LARGE SCALE GENOMIC DNA]</scope>
    <source>
        <strain evidence="13">NP_8</strain>
    </source>
</reference>
<keyword evidence="7 11" id="KW-1133">Transmembrane helix</keyword>